<feature type="compositionally biased region" description="Basic and acidic residues" evidence="1">
    <location>
        <begin position="1"/>
        <end position="13"/>
    </location>
</feature>
<feature type="region of interest" description="Disordered" evidence="1">
    <location>
        <begin position="1"/>
        <end position="43"/>
    </location>
</feature>
<evidence type="ECO:0000313" key="2">
    <source>
        <dbReference type="EMBL" id="VFR37970.1"/>
    </source>
</evidence>
<gene>
    <name evidence="2" type="ORF">ANDA3_3537</name>
    <name evidence="3" type="ORF">DAR2_3387</name>
    <name evidence="4" type="ORF">DAR3_3385</name>
</gene>
<reference evidence="4" key="1">
    <citation type="submission" date="2019-03" db="EMBL/GenBank/DDBJ databases">
        <authorList>
            <person name="Danneels B."/>
        </authorList>
    </citation>
    <scope>NUCLEOTIDE SEQUENCE</scope>
</reference>
<evidence type="ECO:0000256" key="1">
    <source>
        <dbReference type="SAM" id="MobiDB-lite"/>
    </source>
</evidence>
<dbReference type="EMBL" id="CAADIJ010000023">
    <property type="protein sequence ID" value="VFR82666.1"/>
    <property type="molecule type" value="Genomic_DNA"/>
</dbReference>
<evidence type="ECO:0000313" key="3">
    <source>
        <dbReference type="EMBL" id="VFR64611.1"/>
    </source>
</evidence>
<feature type="compositionally biased region" description="Polar residues" evidence="1">
    <location>
        <begin position="14"/>
        <end position="32"/>
    </location>
</feature>
<dbReference type="EMBL" id="CAADIC010000023">
    <property type="protein sequence ID" value="VFR37970.1"/>
    <property type="molecule type" value="Genomic_DNA"/>
</dbReference>
<organism evidence="4">
    <name type="scientific">plant metagenome</name>
    <dbReference type="NCBI Taxonomy" id="1297885"/>
    <lineage>
        <taxon>unclassified sequences</taxon>
        <taxon>metagenomes</taxon>
        <taxon>organismal metagenomes</taxon>
    </lineage>
</organism>
<sequence>MTRGGDHQYDNRPETLTASHRNGFSNESSQGHRQIGLRCAAGA</sequence>
<accession>A0A484U7Q3</accession>
<proteinExistence type="predicted"/>
<protein>
    <submittedName>
        <fullName evidence="4">Uncharacterized protein</fullName>
    </submittedName>
</protein>
<name>A0A484U7Q3_9ZZZZ</name>
<evidence type="ECO:0000313" key="4">
    <source>
        <dbReference type="EMBL" id="VFR82666.1"/>
    </source>
</evidence>
<dbReference type="EMBL" id="CAADIL010000006">
    <property type="protein sequence ID" value="VFR64611.1"/>
    <property type="molecule type" value="Genomic_DNA"/>
</dbReference>
<dbReference type="AlphaFoldDB" id="A0A484U7Q3"/>